<feature type="transmembrane region" description="Helical" evidence="1">
    <location>
        <begin position="325"/>
        <end position="348"/>
    </location>
</feature>
<feature type="transmembrane region" description="Helical" evidence="1">
    <location>
        <begin position="224"/>
        <end position="246"/>
    </location>
</feature>
<dbReference type="PANTHER" id="PTHR13325">
    <property type="entry name" value="PROTEASE M50 MEMBRANE-BOUND TRANSCRIPTION FACTOR SITE 2 PROTEASE"/>
    <property type="match status" value="1"/>
</dbReference>
<sequence length="536" mass="58022">MTRRPRLAPRVQVHEPTAEGSLWIVQSGQQYIRVGADMARLMRAMDGERDHAALVSTLGGPWTENAVATAVHNLQEMRLLEDGRIHRHSGTWFKYVPPLTLQFTVLKPQRLLNRLVPLIRLLANRAAAVVAAILVLGGLLALTVQAPALTQALGQPLPFAVLLGVMTATILTTALHEMGHGAVLTHYGGRPSRMGVMLFYMSPAFFCDVSDGWRLPHKEQRTRVALAGIVTQTVVAGTVSLSALVLSAVNGPSLLHDGMLVFGVSTYLTGVLNFVPLVKLDGYLALMSHLDIPHLRDRSMTDARRFLARILFGGRYRRELPGLTWAVPFGLACMIFPLYLVAVAIGLWSDIVQSLGLAGAAVMAAAISYLMYHAWNGGERLLREARRAGAGLPRIALVSVLAVAAAAAVLLFVRLPYTVVGGFVQEGGQVRLVLADTADTDAVARGSEVRLERRGLVIGTDVGTGVVAVDRGTRQTAPLSAFVPFREGEHFPMEVSGFALRTDKAPAERAGLAYVDAGTRPAWEWLYLKYVAPYGR</sequence>
<keyword evidence="1" id="KW-0812">Transmembrane</keyword>
<organism evidence="2 3">
    <name type="scientific">Streptomyces amritsarensis</name>
    <dbReference type="NCBI Taxonomy" id="681158"/>
    <lineage>
        <taxon>Bacteria</taxon>
        <taxon>Bacillati</taxon>
        <taxon>Actinomycetota</taxon>
        <taxon>Actinomycetes</taxon>
        <taxon>Kitasatosporales</taxon>
        <taxon>Streptomycetaceae</taxon>
        <taxon>Streptomyces</taxon>
    </lineage>
</organism>
<feature type="transmembrane region" description="Helical" evidence="1">
    <location>
        <begin position="354"/>
        <end position="375"/>
    </location>
</feature>
<evidence type="ECO:0000313" key="2">
    <source>
        <dbReference type="EMBL" id="OLZ62293.1"/>
    </source>
</evidence>
<protein>
    <recommendedName>
        <fullName evidence="4">Peptide zinc metalloprotease protein</fullName>
    </recommendedName>
</protein>
<dbReference type="NCBIfam" id="NF041824">
    <property type="entry name" value="daptide_HExxH"/>
    <property type="match status" value="1"/>
</dbReference>
<dbReference type="InterPro" id="IPR001193">
    <property type="entry name" value="MBTPS2"/>
</dbReference>
<feature type="transmembrane region" description="Helical" evidence="1">
    <location>
        <begin position="258"/>
        <end position="278"/>
    </location>
</feature>
<dbReference type="InterPro" id="IPR049694">
    <property type="entry name" value="Daptide_HExxH"/>
</dbReference>
<evidence type="ECO:0000256" key="1">
    <source>
        <dbReference type="SAM" id="Phobius"/>
    </source>
</evidence>
<feature type="transmembrane region" description="Helical" evidence="1">
    <location>
        <begin position="156"/>
        <end position="175"/>
    </location>
</feature>
<accession>A0ABX3G131</accession>
<keyword evidence="1" id="KW-1133">Transmembrane helix</keyword>
<feature type="transmembrane region" description="Helical" evidence="1">
    <location>
        <begin position="395"/>
        <end position="417"/>
    </location>
</feature>
<evidence type="ECO:0008006" key="4">
    <source>
        <dbReference type="Google" id="ProtNLM"/>
    </source>
</evidence>
<keyword evidence="3" id="KW-1185">Reference proteome</keyword>
<keyword evidence="1" id="KW-0472">Membrane</keyword>
<dbReference type="Proteomes" id="UP000187151">
    <property type="component" value="Unassembled WGS sequence"/>
</dbReference>
<proteinExistence type="predicted"/>
<dbReference type="PANTHER" id="PTHR13325:SF3">
    <property type="entry name" value="MEMBRANE-BOUND TRANSCRIPTION FACTOR SITE-2 PROTEASE"/>
    <property type="match status" value="1"/>
</dbReference>
<evidence type="ECO:0000313" key="3">
    <source>
        <dbReference type="Proteomes" id="UP000187151"/>
    </source>
</evidence>
<feature type="transmembrane region" description="Helical" evidence="1">
    <location>
        <begin position="122"/>
        <end position="144"/>
    </location>
</feature>
<dbReference type="EMBL" id="MQUR01000060">
    <property type="protein sequence ID" value="OLZ62293.1"/>
    <property type="molecule type" value="Genomic_DNA"/>
</dbReference>
<gene>
    <name evidence="2" type="ORF">AVW11_23310</name>
</gene>
<reference evidence="2 3" key="1">
    <citation type="submission" date="2016-01" db="EMBL/GenBank/DDBJ databases">
        <title>Streptomyces amritsarensis strain MTCC 11845 genome sequencing and assembly.</title>
        <authorList>
            <person name="Sharma D."/>
            <person name="Nair G.R."/>
            <person name="Kaur G."/>
            <person name="Manhas R.K."/>
            <person name="Mayilraj S."/>
        </authorList>
    </citation>
    <scope>NUCLEOTIDE SEQUENCE [LARGE SCALE GENOMIC DNA]</scope>
    <source>
        <strain evidence="2 3">MTCC 11845</strain>
    </source>
</reference>
<comment type="caution">
    <text evidence="2">The sequence shown here is derived from an EMBL/GenBank/DDBJ whole genome shotgun (WGS) entry which is preliminary data.</text>
</comment>
<name>A0ABX3G131_9ACTN</name>